<accession>A0A4S8NR56</accession>
<dbReference type="InterPro" id="IPR042178">
    <property type="entry name" value="Serpin_sf_1"/>
</dbReference>
<dbReference type="GO" id="GO:0004867">
    <property type="term" value="F:serine-type endopeptidase inhibitor activity"/>
    <property type="evidence" value="ECO:0007669"/>
    <property type="project" value="InterPro"/>
</dbReference>
<keyword evidence="2" id="KW-0732">Signal</keyword>
<gene>
    <name evidence="4" type="ORF">E9934_05700</name>
</gene>
<dbReference type="EMBL" id="STGW01000002">
    <property type="protein sequence ID" value="THV17944.1"/>
    <property type="molecule type" value="Genomic_DNA"/>
</dbReference>
<dbReference type="SMART" id="SM00093">
    <property type="entry name" value="SERPIN"/>
    <property type="match status" value="1"/>
</dbReference>
<evidence type="ECO:0000256" key="1">
    <source>
        <dbReference type="RuleBase" id="RU000411"/>
    </source>
</evidence>
<dbReference type="Pfam" id="PF00079">
    <property type="entry name" value="Serpin"/>
    <property type="match status" value="1"/>
</dbReference>
<dbReference type="PANTHER" id="PTHR11461">
    <property type="entry name" value="SERINE PROTEASE INHIBITOR, SERPIN"/>
    <property type="match status" value="1"/>
</dbReference>
<dbReference type="OrthoDB" id="9764871at2"/>
<evidence type="ECO:0000313" key="5">
    <source>
        <dbReference type="Proteomes" id="UP000307087"/>
    </source>
</evidence>
<dbReference type="Gene3D" id="3.30.497.10">
    <property type="entry name" value="Antithrombin, subunit I, domain 2"/>
    <property type="match status" value="1"/>
</dbReference>
<feature type="signal peptide" evidence="2">
    <location>
        <begin position="1"/>
        <end position="27"/>
    </location>
</feature>
<dbReference type="AlphaFoldDB" id="A0A4S8NR56"/>
<comment type="similarity">
    <text evidence="1">Belongs to the serpin family.</text>
</comment>
<evidence type="ECO:0000256" key="2">
    <source>
        <dbReference type="SAM" id="SignalP"/>
    </source>
</evidence>
<dbReference type="GO" id="GO:0005615">
    <property type="term" value="C:extracellular space"/>
    <property type="evidence" value="ECO:0007669"/>
    <property type="project" value="InterPro"/>
</dbReference>
<dbReference type="CDD" id="cd19590">
    <property type="entry name" value="serpin_thermopin-like"/>
    <property type="match status" value="1"/>
</dbReference>
<dbReference type="RefSeq" id="WP_136561879.1">
    <property type="nucleotide sequence ID" value="NZ_BAABLS010000001.1"/>
</dbReference>
<feature type="chain" id="PRO_5020651121" evidence="2">
    <location>
        <begin position="28"/>
        <end position="454"/>
    </location>
</feature>
<dbReference type="PANTHER" id="PTHR11461:SF211">
    <property type="entry name" value="GH10112P-RELATED"/>
    <property type="match status" value="1"/>
</dbReference>
<dbReference type="InterPro" id="IPR023796">
    <property type="entry name" value="Serpin_dom"/>
</dbReference>
<dbReference type="InterPro" id="IPR042185">
    <property type="entry name" value="Serpin_sf_2"/>
</dbReference>
<dbReference type="PROSITE" id="PS00284">
    <property type="entry name" value="SERPIN"/>
    <property type="match status" value="1"/>
</dbReference>
<evidence type="ECO:0000313" key="4">
    <source>
        <dbReference type="EMBL" id="THV17944.1"/>
    </source>
</evidence>
<protein>
    <submittedName>
        <fullName evidence="4">Serpin family protein</fullName>
    </submittedName>
</protein>
<dbReference type="InterPro" id="IPR036186">
    <property type="entry name" value="Serpin_sf"/>
</dbReference>
<dbReference type="Proteomes" id="UP000307087">
    <property type="component" value="Unassembled WGS sequence"/>
</dbReference>
<dbReference type="InterPro" id="IPR000215">
    <property type="entry name" value="Serpin_fam"/>
</dbReference>
<keyword evidence="5" id="KW-1185">Reference proteome</keyword>
<dbReference type="SUPFAM" id="SSF56574">
    <property type="entry name" value="Serpins"/>
    <property type="match status" value="1"/>
</dbReference>
<dbReference type="InterPro" id="IPR023795">
    <property type="entry name" value="Serpin_CS"/>
</dbReference>
<name>A0A4S8NR56_9ACTN</name>
<comment type="caution">
    <text evidence="4">The sequence shown here is derived from an EMBL/GenBank/DDBJ whole genome shotgun (WGS) entry which is preliminary data.</text>
</comment>
<organism evidence="4 5">
    <name type="scientific">Nocardioides caeni</name>
    <dbReference type="NCBI Taxonomy" id="574700"/>
    <lineage>
        <taxon>Bacteria</taxon>
        <taxon>Bacillati</taxon>
        <taxon>Actinomycetota</taxon>
        <taxon>Actinomycetes</taxon>
        <taxon>Propionibacteriales</taxon>
        <taxon>Nocardioidaceae</taxon>
        <taxon>Nocardioides</taxon>
    </lineage>
</organism>
<dbReference type="PROSITE" id="PS51257">
    <property type="entry name" value="PROKAR_LIPOPROTEIN"/>
    <property type="match status" value="1"/>
</dbReference>
<sequence length="454" mass="47356">MTPTRRDTLRFALLGLAALTGAGTLSACSSDSSDGPGGAPATGTELDGIELVSSGVERGPGDPDALPQVVDGLRGLAGGLYAGMAATPGNPGNLVLSPYSVLVALGMTLAGATGTTAAEMEDVLGVGDLDDRWHAGVNALLARIDGLAGTQERTDGSEAEIELGVANQLFGQTGVGWEEPFLDLLAREYGAALRAVDFEGTAEESRVLINDWVEQQTRDRIVDLVPEGVIDPSTRLVLVNAIHLKAPWEHPFEKTLTAPGDFTLLDGTTVRADLMRKPDATGVLTIGDGWRAATLPYAGQQLAMTIVLPDEDSFDAVEGLLATGELPAFTVGAEPTTALDLTIPKWTFRTAASLKDLLIELGMPSAFGDGTVKADFTPMTDEDLDLVIAEVVHQGFIAVDEEGTEAAAATAVIMAETSAPVAEPFAADRPFLFVIHDVELGTPLFLGRVVDPTA</sequence>
<reference evidence="4 5" key="1">
    <citation type="journal article" date="2009" name="Int. J. Syst. Evol. Microbiol.">
        <title>Nocardioides caeni sp. nov., isolated from wastewater.</title>
        <authorList>
            <person name="Yoon J.H."/>
            <person name="Kang S.J."/>
            <person name="Park S."/>
            <person name="Kim W."/>
            <person name="Oh T.K."/>
        </authorList>
    </citation>
    <scope>NUCLEOTIDE SEQUENCE [LARGE SCALE GENOMIC DNA]</scope>
    <source>
        <strain evidence="4 5">DSM 23134</strain>
    </source>
</reference>
<feature type="domain" description="Serpin" evidence="3">
    <location>
        <begin position="80"/>
        <end position="452"/>
    </location>
</feature>
<evidence type="ECO:0000259" key="3">
    <source>
        <dbReference type="SMART" id="SM00093"/>
    </source>
</evidence>
<proteinExistence type="inferred from homology"/>
<dbReference type="Gene3D" id="2.30.39.10">
    <property type="entry name" value="Alpha-1-antitrypsin, domain 1"/>
    <property type="match status" value="1"/>
</dbReference>